<dbReference type="PANTHER" id="PTHR40469:SF2">
    <property type="entry name" value="GALACTOSE-BINDING DOMAIN-LIKE SUPERFAMILY PROTEIN"/>
    <property type="match status" value="1"/>
</dbReference>
<dbReference type="PANTHER" id="PTHR40469">
    <property type="entry name" value="SECRETED GLYCOSYL HYDROLASE"/>
    <property type="match status" value="1"/>
</dbReference>
<dbReference type="Proteomes" id="UP001485459">
    <property type="component" value="Chromosome"/>
</dbReference>
<dbReference type="InterPro" id="IPR029010">
    <property type="entry name" value="ThuA-like"/>
</dbReference>
<dbReference type="Pfam" id="PF06283">
    <property type="entry name" value="ThuA"/>
    <property type="match status" value="1"/>
</dbReference>
<dbReference type="SUPFAM" id="SSF52317">
    <property type="entry name" value="Class I glutamine amidotransferase-like"/>
    <property type="match status" value="1"/>
</dbReference>
<dbReference type="RefSeq" id="WP_341834044.1">
    <property type="nucleotide sequence ID" value="NZ_CP149822.1"/>
</dbReference>
<proteinExistence type="predicted"/>
<evidence type="ECO:0000313" key="4">
    <source>
        <dbReference type="Proteomes" id="UP001485459"/>
    </source>
</evidence>
<dbReference type="EMBL" id="CP149822">
    <property type="protein sequence ID" value="WZN39037.1"/>
    <property type="molecule type" value="Genomic_DNA"/>
</dbReference>
<feature type="chain" id="PRO_5045860553" evidence="1">
    <location>
        <begin position="25"/>
        <end position="286"/>
    </location>
</feature>
<feature type="domain" description="ThuA-like" evidence="2">
    <location>
        <begin position="39"/>
        <end position="260"/>
    </location>
</feature>
<evidence type="ECO:0000259" key="2">
    <source>
        <dbReference type="Pfam" id="PF06283"/>
    </source>
</evidence>
<name>A0ABZ2YID8_9BACT</name>
<protein>
    <submittedName>
        <fullName evidence="3">ThuA domain-containing protein</fullName>
    </submittedName>
</protein>
<evidence type="ECO:0000256" key="1">
    <source>
        <dbReference type="SAM" id="SignalP"/>
    </source>
</evidence>
<sequence length="286" mass="32298">MIDKRFPARGILLLSCLFLLNACATQRGTQGNVNWKQKKVLVFTKNGKGFVHDNIPEASTAFKKMGADHGFAVDVTDDAAVFSESNLARYDALVFTSTNNDVFDTDAQKVALMRYIQSGGGFMGVHSAIGTERKWDWFKRMIGGTFAWHAKYQKFRLVVTDPSHPSLKDVPKVWEREDECYFSKEMYAGIHTLLAHDVSSLTDVNDTVLLRNQGSYGNYYPAAWYQHFDGGFVWFTSLGHRKSDYSDPVFVNHLYQGLHWLVGHTGARNPSKAYATTPSTPVDYQR</sequence>
<accession>A0ABZ2YID8</accession>
<dbReference type="Gene3D" id="3.40.50.880">
    <property type="match status" value="1"/>
</dbReference>
<feature type="signal peptide" evidence="1">
    <location>
        <begin position="1"/>
        <end position="24"/>
    </location>
</feature>
<dbReference type="InterPro" id="IPR029062">
    <property type="entry name" value="Class_I_gatase-like"/>
</dbReference>
<keyword evidence="4" id="KW-1185">Reference proteome</keyword>
<evidence type="ECO:0000313" key="3">
    <source>
        <dbReference type="EMBL" id="WZN39037.1"/>
    </source>
</evidence>
<reference evidence="4" key="1">
    <citation type="submission" date="2024-03" db="EMBL/GenBank/DDBJ databases">
        <title>Chitinophaga horti sp. nov., isolated from garden soil.</title>
        <authorList>
            <person name="Lee D.S."/>
            <person name="Han D.M."/>
            <person name="Baek J.H."/>
            <person name="Choi D.G."/>
            <person name="Jeon J.H."/>
            <person name="Jeon C.O."/>
        </authorList>
    </citation>
    <scope>NUCLEOTIDE SEQUENCE [LARGE SCALE GENOMIC DNA]</scope>
    <source>
        <strain evidence="4">GPA1</strain>
    </source>
</reference>
<gene>
    <name evidence="3" type="ORF">WJU16_13600</name>
</gene>
<organism evidence="3 4">
    <name type="scientific">Chitinophaga pollutisoli</name>
    <dbReference type="NCBI Taxonomy" id="3133966"/>
    <lineage>
        <taxon>Bacteria</taxon>
        <taxon>Pseudomonadati</taxon>
        <taxon>Bacteroidota</taxon>
        <taxon>Chitinophagia</taxon>
        <taxon>Chitinophagales</taxon>
        <taxon>Chitinophagaceae</taxon>
        <taxon>Chitinophaga</taxon>
    </lineage>
</organism>
<keyword evidence="1" id="KW-0732">Signal</keyword>